<dbReference type="AlphaFoldDB" id="A0AAV4CD63"/>
<feature type="non-terminal residue" evidence="1">
    <location>
        <position position="80"/>
    </location>
</feature>
<name>A0AAV4CD63_9GAST</name>
<accession>A0AAV4CD63</accession>
<comment type="caution">
    <text evidence="1">The sequence shown here is derived from an EMBL/GenBank/DDBJ whole genome shotgun (WGS) entry which is preliminary data.</text>
</comment>
<evidence type="ECO:0000313" key="2">
    <source>
        <dbReference type="Proteomes" id="UP000735302"/>
    </source>
</evidence>
<dbReference type="Proteomes" id="UP000735302">
    <property type="component" value="Unassembled WGS sequence"/>
</dbReference>
<gene>
    <name evidence="1" type="ORF">PoB_005516900</name>
</gene>
<protein>
    <submittedName>
        <fullName evidence="1">Uncharacterized protein</fullName>
    </submittedName>
</protein>
<sequence length="80" mass="8740">MSVQSGLSRSRSEAPGFKYHQRYLAEVCGAVESELSLKHVGALKVIVIIHNITTTTTITTTVINGLLMTGRYNFIPDCLS</sequence>
<evidence type="ECO:0000313" key="1">
    <source>
        <dbReference type="EMBL" id="GFO28664.1"/>
    </source>
</evidence>
<keyword evidence="2" id="KW-1185">Reference proteome</keyword>
<reference evidence="1 2" key="1">
    <citation type="journal article" date="2021" name="Elife">
        <title>Chloroplast acquisition without the gene transfer in kleptoplastic sea slugs, Plakobranchus ocellatus.</title>
        <authorList>
            <person name="Maeda T."/>
            <person name="Takahashi S."/>
            <person name="Yoshida T."/>
            <person name="Shimamura S."/>
            <person name="Takaki Y."/>
            <person name="Nagai Y."/>
            <person name="Toyoda A."/>
            <person name="Suzuki Y."/>
            <person name="Arimoto A."/>
            <person name="Ishii H."/>
            <person name="Satoh N."/>
            <person name="Nishiyama T."/>
            <person name="Hasebe M."/>
            <person name="Maruyama T."/>
            <person name="Minagawa J."/>
            <person name="Obokata J."/>
            <person name="Shigenobu S."/>
        </authorList>
    </citation>
    <scope>NUCLEOTIDE SEQUENCE [LARGE SCALE GENOMIC DNA]</scope>
</reference>
<proteinExistence type="predicted"/>
<dbReference type="EMBL" id="BLXT01006072">
    <property type="protein sequence ID" value="GFO28664.1"/>
    <property type="molecule type" value="Genomic_DNA"/>
</dbReference>
<organism evidence="1 2">
    <name type="scientific">Plakobranchus ocellatus</name>
    <dbReference type="NCBI Taxonomy" id="259542"/>
    <lineage>
        <taxon>Eukaryota</taxon>
        <taxon>Metazoa</taxon>
        <taxon>Spiralia</taxon>
        <taxon>Lophotrochozoa</taxon>
        <taxon>Mollusca</taxon>
        <taxon>Gastropoda</taxon>
        <taxon>Heterobranchia</taxon>
        <taxon>Euthyneura</taxon>
        <taxon>Panpulmonata</taxon>
        <taxon>Sacoglossa</taxon>
        <taxon>Placobranchoidea</taxon>
        <taxon>Plakobranchidae</taxon>
        <taxon>Plakobranchus</taxon>
    </lineage>
</organism>